<name>A0A1N7SEU0_9BURK</name>
<accession>A0A1N7SEU0</accession>
<organism evidence="3 4">
    <name type="scientific">Paraburkholderia piptadeniae</name>
    <dbReference type="NCBI Taxonomy" id="1701573"/>
    <lineage>
        <taxon>Bacteria</taxon>
        <taxon>Pseudomonadati</taxon>
        <taxon>Pseudomonadota</taxon>
        <taxon>Betaproteobacteria</taxon>
        <taxon>Burkholderiales</taxon>
        <taxon>Burkholderiaceae</taxon>
        <taxon>Paraburkholderia</taxon>
    </lineage>
</organism>
<evidence type="ECO:0000313" key="4">
    <source>
        <dbReference type="Proteomes" id="UP000195569"/>
    </source>
</evidence>
<sequence length="430" mass="44794">MRRVNHYRAYGVAHRRECGVVAIMVALAIVLLFGFTALALDLGKLYIVRSELSNAADSCALAAARDLTGAVSLATSEAAGITVGGANKWLLQSHNVSLDVNKNVMYSKTFAGPYQTKDKYTSADLKSIGYVRCTVAQGNIHNWFMQVISAALAQSAVAATAVASTTQAQTTCALPMYVCQPPAPATINIYDWLCSKSGPGSPAPCDKNTGNFGWIDLGQGSGASATANLFSGYGQCNLPTSSTLNTNPGLQNNVPNAYNTRFGIYAGGQYKGPANGPSDFTGHAYTSDWLAAGNTQQGSWTDFLKQRLKFSPYQGDTAAGVYATGSDTPPASSIYTSGADRRLAIIPIVSNCSSVGGKSPVTVSSWACVLLLHPMTTNSNKDKIAPSPMNGVTMIQYLGSASAAGTPCATQGIPGSTSLAIGPKVPVLVQ</sequence>
<protein>
    <recommendedName>
        <fullName evidence="2">Putative Flp pilus-assembly TadG-like N-terminal domain-containing protein</fullName>
    </recommendedName>
</protein>
<keyword evidence="1" id="KW-1133">Transmembrane helix</keyword>
<dbReference type="Proteomes" id="UP000195569">
    <property type="component" value="Unassembled WGS sequence"/>
</dbReference>
<evidence type="ECO:0000259" key="2">
    <source>
        <dbReference type="Pfam" id="PF13400"/>
    </source>
</evidence>
<dbReference type="InterPro" id="IPR028087">
    <property type="entry name" value="Tad_N"/>
</dbReference>
<comment type="caution">
    <text evidence="3">The sequence shown here is derived from an EMBL/GenBank/DDBJ whole genome shotgun (WGS) entry which is preliminary data.</text>
</comment>
<feature type="domain" description="Putative Flp pilus-assembly TadG-like N-terminal" evidence="2">
    <location>
        <begin position="19"/>
        <end position="66"/>
    </location>
</feature>
<evidence type="ECO:0000256" key="1">
    <source>
        <dbReference type="SAM" id="Phobius"/>
    </source>
</evidence>
<feature type="transmembrane region" description="Helical" evidence="1">
    <location>
        <begin position="20"/>
        <end position="40"/>
    </location>
</feature>
<keyword evidence="1" id="KW-0472">Membrane</keyword>
<dbReference type="EMBL" id="CYGY02000049">
    <property type="protein sequence ID" value="SIT45915.1"/>
    <property type="molecule type" value="Genomic_DNA"/>
</dbReference>
<dbReference type="Pfam" id="PF13400">
    <property type="entry name" value="Tad"/>
    <property type="match status" value="1"/>
</dbReference>
<dbReference type="AlphaFoldDB" id="A0A1N7SEU0"/>
<proteinExistence type="predicted"/>
<reference evidence="3" key="1">
    <citation type="submission" date="2016-12" db="EMBL/GenBank/DDBJ databases">
        <authorList>
            <person name="Moulin L."/>
        </authorList>
    </citation>
    <scope>NUCLEOTIDE SEQUENCE [LARGE SCALE GENOMIC DNA]</scope>
    <source>
        <strain evidence="3">STM 7183</strain>
    </source>
</reference>
<keyword evidence="1" id="KW-0812">Transmembrane</keyword>
<evidence type="ECO:0000313" key="3">
    <source>
        <dbReference type="EMBL" id="SIT45915.1"/>
    </source>
</evidence>
<gene>
    <name evidence="3" type="ORF">BN2476_490051</name>
</gene>
<keyword evidence="4" id="KW-1185">Reference proteome</keyword>